<comment type="caution">
    <text evidence="7">The sequence shown here is derived from an EMBL/GenBank/DDBJ whole genome shotgun (WGS) entry which is preliminary data.</text>
</comment>
<feature type="domain" description="Choline/carnitine acyltransferase" evidence="6">
    <location>
        <begin position="42"/>
        <end position="458"/>
    </location>
</feature>
<gene>
    <name evidence="7" type="ORF">AYI68_g3387</name>
</gene>
<dbReference type="AlphaFoldDB" id="A0A1R0H021"/>
<keyword evidence="2 5" id="KW-0808">Transferase</keyword>
<accession>A0A1R0H021</accession>
<dbReference type="PANTHER" id="PTHR22589">
    <property type="entry name" value="CARNITINE O-ACYLTRANSFERASE"/>
    <property type="match status" value="1"/>
</dbReference>
<dbReference type="SUPFAM" id="SSF52777">
    <property type="entry name" value="CoA-dependent acyltransferases"/>
    <property type="match status" value="2"/>
</dbReference>
<evidence type="ECO:0000256" key="1">
    <source>
        <dbReference type="ARBA" id="ARBA00005232"/>
    </source>
</evidence>
<dbReference type="OrthoDB" id="240216at2759"/>
<evidence type="ECO:0000313" key="8">
    <source>
        <dbReference type="Proteomes" id="UP000187455"/>
    </source>
</evidence>
<evidence type="ECO:0000259" key="6">
    <source>
        <dbReference type="Pfam" id="PF00755"/>
    </source>
</evidence>
<feature type="active site" description="Proton acceptor" evidence="4">
    <location>
        <position position="361"/>
    </location>
</feature>
<dbReference type="STRING" id="133383.A0A1R0H021"/>
<dbReference type="Gene3D" id="3.30.559.10">
    <property type="entry name" value="Chloramphenicol acetyltransferase-like domain"/>
    <property type="match status" value="1"/>
</dbReference>
<dbReference type="Gene3D" id="3.30.559.70">
    <property type="entry name" value="Choline/Carnitine o-acyltransferase, domain 2"/>
    <property type="match status" value="1"/>
</dbReference>
<evidence type="ECO:0000256" key="5">
    <source>
        <dbReference type="RuleBase" id="RU003801"/>
    </source>
</evidence>
<evidence type="ECO:0000313" key="7">
    <source>
        <dbReference type="EMBL" id="OLY82493.1"/>
    </source>
</evidence>
<dbReference type="GO" id="GO:0016746">
    <property type="term" value="F:acyltransferase activity"/>
    <property type="evidence" value="ECO:0007669"/>
    <property type="project" value="UniProtKB-KW"/>
</dbReference>
<protein>
    <submittedName>
        <fullName evidence="7">Choline O-acetyltransferase</fullName>
    </submittedName>
</protein>
<dbReference type="PROSITE" id="PS00440">
    <property type="entry name" value="ACYLTRANSF_C_2"/>
    <property type="match status" value="1"/>
</dbReference>
<dbReference type="PANTHER" id="PTHR22589:SF107">
    <property type="entry name" value="CHOLINE_CARNITINE ACYLTRANSFERASE DOMAIN-CONTAINING PROTEIN"/>
    <property type="match status" value="1"/>
</dbReference>
<reference evidence="7 8" key="1">
    <citation type="journal article" date="2016" name="Mol. Biol. Evol.">
        <title>Genome-Wide Survey of Gut Fungi (Harpellales) Reveals the First Horizontally Transferred Ubiquitin Gene from a Mosquito Host.</title>
        <authorList>
            <person name="Wang Y."/>
            <person name="White M.M."/>
            <person name="Kvist S."/>
            <person name="Moncalvo J.M."/>
        </authorList>
    </citation>
    <scope>NUCLEOTIDE SEQUENCE [LARGE SCALE GENOMIC DNA]</scope>
    <source>
        <strain evidence="7 8">ALG-7-W6</strain>
    </source>
</reference>
<dbReference type="InterPro" id="IPR000542">
    <property type="entry name" value="Carn_acyl_trans"/>
</dbReference>
<dbReference type="Pfam" id="PF00755">
    <property type="entry name" value="Carn_acyltransf"/>
    <property type="match status" value="1"/>
</dbReference>
<dbReference type="InterPro" id="IPR039551">
    <property type="entry name" value="Cho/carn_acyl_trans"/>
</dbReference>
<keyword evidence="3 5" id="KW-0012">Acyltransferase</keyword>
<dbReference type="InterPro" id="IPR023213">
    <property type="entry name" value="CAT-like_dom_sf"/>
</dbReference>
<comment type="similarity">
    <text evidence="1 5">Belongs to the carnitine/choline acetyltransferase family.</text>
</comment>
<name>A0A1R0H021_9FUNG</name>
<feature type="non-terminal residue" evidence="7">
    <location>
        <position position="458"/>
    </location>
</feature>
<evidence type="ECO:0000256" key="3">
    <source>
        <dbReference type="ARBA" id="ARBA00023315"/>
    </source>
</evidence>
<evidence type="ECO:0000256" key="2">
    <source>
        <dbReference type="ARBA" id="ARBA00022679"/>
    </source>
</evidence>
<organism evidence="7 8">
    <name type="scientific">Smittium mucronatum</name>
    <dbReference type="NCBI Taxonomy" id="133383"/>
    <lineage>
        <taxon>Eukaryota</taxon>
        <taxon>Fungi</taxon>
        <taxon>Fungi incertae sedis</taxon>
        <taxon>Zoopagomycota</taxon>
        <taxon>Kickxellomycotina</taxon>
        <taxon>Harpellomycetes</taxon>
        <taxon>Harpellales</taxon>
        <taxon>Legeriomycetaceae</taxon>
        <taxon>Smittium</taxon>
    </lineage>
</organism>
<sequence>MFTCITRKSPAVFRLGTAAPNKFAVKYTTKTFDLDDQVPRLGIPDLKQTASRYLKTVEPWMPQRDFEHTKAAVSNFLAPNGLGSVLQARLHDYDAHQKFSWLENIWLDKAYLEYREPCFLNVNWFATIKDSNLVVPSGAFNQASPSRFEYGQVSKAQVERAAIIISGFLDFNDKLNSQTVAPETDRSGKPLCMNQYRYQFGTTRIPKLGRDEIVSKYPNFDKHIMVICMDKVFKLQVIDDNGKRLDPQAIKGGLVSAAQMAQNSASELPVGILTASNRDLWANSRMDLTAISGNNRSNFDIIDRALFSVSLDTTFNQNYDIQVKSNVCLRGQELGGLNRWFDKAIQLIVFPDASAGVNCEHTPVDANTTGRIIGEALVSESKSNFAFADSGEAARPDLIEKTFQFSSDVDLKILDFSEFGSDLIKQNKTSPDSFVQMAIQLAYHKLHQTPCPTYEAAS</sequence>
<dbReference type="Proteomes" id="UP000187455">
    <property type="component" value="Unassembled WGS sequence"/>
</dbReference>
<dbReference type="EMBL" id="LSSL01001486">
    <property type="protein sequence ID" value="OLY82493.1"/>
    <property type="molecule type" value="Genomic_DNA"/>
</dbReference>
<dbReference type="InterPro" id="IPR042231">
    <property type="entry name" value="Cho/carn_acyl_trans_2"/>
</dbReference>
<keyword evidence="8" id="KW-1185">Reference proteome</keyword>
<evidence type="ECO:0000256" key="4">
    <source>
        <dbReference type="PIRSR" id="PIRSR600542-1"/>
    </source>
</evidence>
<proteinExistence type="inferred from homology"/>